<comment type="caution">
    <text evidence="1">The sequence shown here is derived from an EMBL/GenBank/DDBJ whole genome shotgun (WGS) entry which is preliminary data.</text>
</comment>
<protein>
    <submittedName>
        <fullName evidence="1">Uncharacterized protein</fullName>
    </submittedName>
</protein>
<dbReference type="Proteomes" id="UP001057402">
    <property type="component" value="Chromosome 11"/>
</dbReference>
<name>A0ACB9LM19_9MYRT</name>
<sequence length="116" mass="12376">MARLGLGAPLERLGSRGSAQKLETSWSLRPEELRLAAVRDSEERKEGVVGKKTREERKELWRSGEDGAPGLDIEGGAAGWWAISALLLAGKGTHPLGLVLLGGKPRGRGLLLLPSC</sequence>
<keyword evidence="2" id="KW-1185">Reference proteome</keyword>
<organism evidence="1 2">
    <name type="scientific">Melastoma candidum</name>
    <dbReference type="NCBI Taxonomy" id="119954"/>
    <lineage>
        <taxon>Eukaryota</taxon>
        <taxon>Viridiplantae</taxon>
        <taxon>Streptophyta</taxon>
        <taxon>Embryophyta</taxon>
        <taxon>Tracheophyta</taxon>
        <taxon>Spermatophyta</taxon>
        <taxon>Magnoliopsida</taxon>
        <taxon>eudicotyledons</taxon>
        <taxon>Gunneridae</taxon>
        <taxon>Pentapetalae</taxon>
        <taxon>rosids</taxon>
        <taxon>malvids</taxon>
        <taxon>Myrtales</taxon>
        <taxon>Melastomataceae</taxon>
        <taxon>Melastomatoideae</taxon>
        <taxon>Melastomateae</taxon>
        <taxon>Melastoma</taxon>
    </lineage>
</organism>
<accession>A0ACB9LM19</accession>
<reference evidence="2" key="1">
    <citation type="journal article" date="2023" name="Front. Plant Sci.">
        <title>Chromosomal-level genome assembly of Melastoma candidum provides insights into trichome evolution.</title>
        <authorList>
            <person name="Zhong Y."/>
            <person name="Wu W."/>
            <person name="Sun C."/>
            <person name="Zou P."/>
            <person name="Liu Y."/>
            <person name="Dai S."/>
            <person name="Zhou R."/>
        </authorList>
    </citation>
    <scope>NUCLEOTIDE SEQUENCE [LARGE SCALE GENOMIC DNA]</scope>
</reference>
<dbReference type="EMBL" id="CM042890">
    <property type="protein sequence ID" value="KAI4312405.1"/>
    <property type="molecule type" value="Genomic_DNA"/>
</dbReference>
<evidence type="ECO:0000313" key="2">
    <source>
        <dbReference type="Proteomes" id="UP001057402"/>
    </source>
</evidence>
<gene>
    <name evidence="1" type="ORF">MLD38_037215</name>
</gene>
<evidence type="ECO:0000313" key="1">
    <source>
        <dbReference type="EMBL" id="KAI4312405.1"/>
    </source>
</evidence>
<proteinExistence type="predicted"/>